<evidence type="ECO:0000256" key="2">
    <source>
        <dbReference type="ARBA" id="ARBA00022898"/>
    </source>
</evidence>
<feature type="domain" description="Tryptophan synthase beta chain-like PALP" evidence="6">
    <location>
        <begin position="93"/>
        <end position="320"/>
    </location>
</feature>
<protein>
    <recommendedName>
        <fullName evidence="4">L-serine deaminase</fullName>
    </recommendedName>
    <alternativeName>
        <fullName evidence="5">L-threonine dehydratase</fullName>
    </alternativeName>
</protein>
<dbReference type="Pfam" id="PF00291">
    <property type="entry name" value="PALP"/>
    <property type="match status" value="2"/>
</dbReference>
<dbReference type="AlphaFoldDB" id="A0A194RQE8"/>
<keyword evidence="2" id="KW-0663">Pyridoxal phosphate</keyword>
<proteinExistence type="predicted"/>
<dbReference type="InParanoid" id="A0A194RQE8"/>
<dbReference type="CDD" id="cd01562">
    <property type="entry name" value="Thr-dehyd"/>
    <property type="match status" value="1"/>
</dbReference>
<gene>
    <name evidence="7" type="ORF">RR48_12099</name>
</gene>
<dbReference type="GO" id="GO:0009097">
    <property type="term" value="P:isoleucine biosynthetic process"/>
    <property type="evidence" value="ECO:0007669"/>
    <property type="project" value="TreeGrafter"/>
</dbReference>
<evidence type="ECO:0000256" key="5">
    <source>
        <dbReference type="ARBA" id="ARBA00042605"/>
    </source>
</evidence>
<keyword evidence="8" id="KW-1185">Reference proteome</keyword>
<evidence type="ECO:0000313" key="7">
    <source>
        <dbReference type="EMBL" id="KPJ18251.1"/>
    </source>
</evidence>
<dbReference type="PANTHER" id="PTHR48078">
    <property type="entry name" value="THREONINE DEHYDRATASE, MITOCHONDRIAL-RELATED"/>
    <property type="match status" value="1"/>
</dbReference>
<dbReference type="GO" id="GO:0004794">
    <property type="term" value="F:threonine deaminase activity"/>
    <property type="evidence" value="ECO:0007669"/>
    <property type="project" value="TreeGrafter"/>
</dbReference>
<dbReference type="Gene3D" id="3.40.50.1100">
    <property type="match status" value="3"/>
</dbReference>
<dbReference type="STRING" id="76193.A0A194RQE8"/>
<evidence type="ECO:0000259" key="6">
    <source>
        <dbReference type="Pfam" id="PF00291"/>
    </source>
</evidence>
<dbReference type="EMBL" id="KQ460045">
    <property type="protein sequence ID" value="KPJ18251.1"/>
    <property type="molecule type" value="Genomic_DNA"/>
</dbReference>
<evidence type="ECO:0000313" key="8">
    <source>
        <dbReference type="Proteomes" id="UP000053240"/>
    </source>
</evidence>
<dbReference type="PANTHER" id="PTHR48078:SF19">
    <property type="entry name" value="ACT DOMAIN-CONTAINING PROTEIN"/>
    <property type="match status" value="1"/>
</dbReference>
<dbReference type="InterPro" id="IPR050147">
    <property type="entry name" value="Ser/Thr_Dehydratase"/>
</dbReference>
<name>A0A194RQE8_PAPMA</name>
<reference evidence="7 8" key="1">
    <citation type="journal article" date="2015" name="Nat. Commun.">
        <title>Outbred genome sequencing and CRISPR/Cas9 gene editing in butterflies.</title>
        <authorList>
            <person name="Li X."/>
            <person name="Fan D."/>
            <person name="Zhang W."/>
            <person name="Liu G."/>
            <person name="Zhang L."/>
            <person name="Zhao L."/>
            <person name="Fang X."/>
            <person name="Chen L."/>
            <person name="Dong Y."/>
            <person name="Chen Y."/>
            <person name="Ding Y."/>
            <person name="Zhao R."/>
            <person name="Feng M."/>
            <person name="Zhu Y."/>
            <person name="Feng Y."/>
            <person name="Jiang X."/>
            <person name="Zhu D."/>
            <person name="Xiang H."/>
            <person name="Feng X."/>
            <person name="Li S."/>
            <person name="Wang J."/>
            <person name="Zhang G."/>
            <person name="Kronforst M.R."/>
            <person name="Wang W."/>
        </authorList>
    </citation>
    <scope>NUCLEOTIDE SEQUENCE [LARGE SCALE GENOMIC DNA]</scope>
    <source>
        <strain evidence="7">Ya'a_city_454_Pm</strain>
        <tissue evidence="7">Whole body</tissue>
    </source>
</reference>
<evidence type="ECO:0000256" key="4">
    <source>
        <dbReference type="ARBA" id="ARBA00041766"/>
    </source>
</evidence>
<evidence type="ECO:0000256" key="1">
    <source>
        <dbReference type="ARBA" id="ARBA00001933"/>
    </source>
</evidence>
<dbReference type="InterPro" id="IPR001926">
    <property type="entry name" value="TrpB-like_PALP"/>
</dbReference>
<dbReference type="GO" id="GO:0003941">
    <property type="term" value="F:L-serine ammonia-lyase activity"/>
    <property type="evidence" value="ECO:0007669"/>
    <property type="project" value="TreeGrafter"/>
</dbReference>
<dbReference type="SUPFAM" id="SSF53686">
    <property type="entry name" value="Tryptophan synthase beta subunit-like PLP-dependent enzymes"/>
    <property type="match status" value="2"/>
</dbReference>
<dbReference type="GO" id="GO:0006567">
    <property type="term" value="P:L-threonine catabolic process"/>
    <property type="evidence" value="ECO:0007669"/>
    <property type="project" value="TreeGrafter"/>
</dbReference>
<dbReference type="FunCoup" id="A0A194RQE8">
    <property type="interactions" value="220"/>
</dbReference>
<feature type="domain" description="Tryptophan synthase beta chain-like PALP" evidence="6">
    <location>
        <begin position="435"/>
        <end position="720"/>
    </location>
</feature>
<keyword evidence="3" id="KW-0456">Lyase</keyword>
<evidence type="ECO:0000256" key="3">
    <source>
        <dbReference type="ARBA" id="ARBA00023239"/>
    </source>
</evidence>
<dbReference type="Proteomes" id="UP000053240">
    <property type="component" value="Unassembled WGS sequence"/>
</dbReference>
<organism evidence="7 8">
    <name type="scientific">Papilio machaon</name>
    <name type="common">Old World swallowtail butterfly</name>
    <dbReference type="NCBI Taxonomy" id="76193"/>
    <lineage>
        <taxon>Eukaryota</taxon>
        <taxon>Metazoa</taxon>
        <taxon>Ecdysozoa</taxon>
        <taxon>Arthropoda</taxon>
        <taxon>Hexapoda</taxon>
        <taxon>Insecta</taxon>
        <taxon>Pterygota</taxon>
        <taxon>Neoptera</taxon>
        <taxon>Endopterygota</taxon>
        <taxon>Lepidoptera</taxon>
        <taxon>Glossata</taxon>
        <taxon>Ditrysia</taxon>
        <taxon>Papilionoidea</taxon>
        <taxon>Papilionidae</taxon>
        <taxon>Papilioninae</taxon>
        <taxon>Papilio</taxon>
    </lineage>
</organism>
<comment type="cofactor">
    <cofactor evidence="1">
        <name>pyridoxal 5'-phosphate</name>
        <dbReference type="ChEBI" id="CHEBI:597326"/>
    </cofactor>
</comment>
<dbReference type="InterPro" id="IPR036052">
    <property type="entry name" value="TrpB-like_PALP_sf"/>
</dbReference>
<dbReference type="GO" id="GO:0006565">
    <property type="term" value="P:L-serine catabolic process"/>
    <property type="evidence" value="ECO:0007669"/>
    <property type="project" value="TreeGrafter"/>
</dbReference>
<sequence>MSKIHIQISTSPIIQTESLGMSPGALAKRVFIKRLYQWCPDQDTVDITGSFFQTQNIEFDPWCDEEYPKTVTYDDVLDAKSNIKREFSQSPLVALAYWGQNLEIPVTVVLPVTSSLRTQQFCIDYDAEVVVHGNNFNEAKRKACAILVNSKLSYINGYDHPHVISAAGTIGVEILEQLSDVHAVLVPVGGGSLIAGIATAIKQIRPGVLVYGIQSNKCPSFKRALEKGAPWQTAAAVELGMASSLQVPTVGCNAFQTARNLVDDVVLIDDDWVSKAVFHLIDREKIVVEGAAAITLAAIMCLPKALRELREKKVVCILSGGNLEPMLFKCIERAKAFDGRLLTINATFPKEDLQTLKKIFNFLTHLECNVLRHNFDQPWLSDSYPNDLIVTIICETRDKDHTKSEDYDQFCDPENPRKLNFEDIVEASEASRPFIPATPCYLSQTRNDFAINFYYKLETVHRTGSFKERGALNALQKLPRDKKKIGVVLASLGNQAIGLCHCARLLSIPVVVVMPVNVPLIKLQLCKNLGAKVIVEGSDLQEAQKHARFIARDKGLSYINGRDHPDVLTGYGGVALEILEQVPTVDAILVPVGTGGLIAAIATVIKHVKPSCLVYGVQSEVMPTFFESMEKGQPVTKPMQNSLADGIAMPYVGVNAFYNALPLVDRMILLKEDWIARTILYIVEKERFVVEGAAACSVAPILNSLVPELKTKNVVCVLSGGNIDATLLSRSLDRGLAASGRMIKFKVGIRADSAAMAELLKLLSDGGYNILRQFMDHIWVEEEIHYVETKIVCQSRDLQHAIQLKRIIEEAYPKTAVFETEPLNDKHMCPCYIKK</sequence>
<accession>A0A194RQE8</accession>